<evidence type="ECO:0000313" key="3">
    <source>
        <dbReference type="Proteomes" id="UP001497382"/>
    </source>
</evidence>
<feature type="region of interest" description="Disordered" evidence="1">
    <location>
        <begin position="1"/>
        <end position="146"/>
    </location>
</feature>
<feature type="compositionally biased region" description="Basic residues" evidence="1">
    <location>
        <begin position="16"/>
        <end position="25"/>
    </location>
</feature>
<dbReference type="Proteomes" id="UP001497382">
    <property type="component" value="Unassembled WGS sequence"/>
</dbReference>
<evidence type="ECO:0000256" key="1">
    <source>
        <dbReference type="SAM" id="MobiDB-lite"/>
    </source>
</evidence>
<keyword evidence="3" id="KW-1185">Reference proteome</keyword>
<reference evidence="2 3" key="1">
    <citation type="submission" date="2024-04" db="EMBL/GenBank/DDBJ databases">
        <authorList>
            <person name="Rising A."/>
            <person name="Reimegard J."/>
            <person name="Sonavane S."/>
            <person name="Akerstrom W."/>
            <person name="Nylinder S."/>
            <person name="Hedman E."/>
            <person name="Kallberg Y."/>
        </authorList>
    </citation>
    <scope>NUCLEOTIDE SEQUENCE [LARGE SCALE GENOMIC DNA]</scope>
</reference>
<feature type="compositionally biased region" description="Basic and acidic residues" evidence="1">
    <location>
        <begin position="37"/>
        <end position="58"/>
    </location>
</feature>
<feature type="compositionally biased region" description="Basic and acidic residues" evidence="1">
    <location>
        <begin position="132"/>
        <end position="146"/>
    </location>
</feature>
<dbReference type="AlphaFoldDB" id="A0AAV2BCZ5"/>
<accession>A0AAV2BCZ5</accession>
<evidence type="ECO:0000313" key="2">
    <source>
        <dbReference type="EMBL" id="CAL1294097.1"/>
    </source>
</evidence>
<proteinExistence type="predicted"/>
<protein>
    <recommendedName>
        <fullName evidence="4">Shugoshin C-terminal domain-containing protein</fullName>
    </recommendedName>
</protein>
<feature type="non-terminal residue" evidence="2">
    <location>
        <position position="1"/>
    </location>
</feature>
<dbReference type="EMBL" id="CAXIEN010000339">
    <property type="protein sequence ID" value="CAL1294097.1"/>
    <property type="molecule type" value="Genomic_DNA"/>
</dbReference>
<name>A0AAV2BCZ5_9ARAC</name>
<gene>
    <name evidence="2" type="ORF">LARSCL_LOCUS18529</name>
</gene>
<feature type="compositionally biased region" description="Low complexity" evidence="1">
    <location>
        <begin position="72"/>
        <end position="95"/>
    </location>
</feature>
<sequence>ISTVSSTDRGDDVPQRLRRSTRARRASSGTPRTRAQHLAEDNINLREDIRDLERRLELAHQAARPSPPAETLRPAAAPSLPARASPPAQPSLPARGSPREPTKRRSDSSCDGPAKRRRNDEPQHPPATPAVEEPRIPARHRPELDRAAARRANLRISKMAKEALNLTFHEEHSGGMRKASSRRSNRNISCPRRQLTSCKPLRKR</sequence>
<comment type="caution">
    <text evidence="2">The sequence shown here is derived from an EMBL/GenBank/DDBJ whole genome shotgun (WGS) entry which is preliminary data.</text>
</comment>
<feature type="region of interest" description="Disordered" evidence="1">
    <location>
        <begin position="167"/>
        <end position="204"/>
    </location>
</feature>
<organism evidence="2 3">
    <name type="scientific">Larinioides sclopetarius</name>
    <dbReference type="NCBI Taxonomy" id="280406"/>
    <lineage>
        <taxon>Eukaryota</taxon>
        <taxon>Metazoa</taxon>
        <taxon>Ecdysozoa</taxon>
        <taxon>Arthropoda</taxon>
        <taxon>Chelicerata</taxon>
        <taxon>Arachnida</taxon>
        <taxon>Araneae</taxon>
        <taxon>Araneomorphae</taxon>
        <taxon>Entelegynae</taxon>
        <taxon>Araneoidea</taxon>
        <taxon>Araneidae</taxon>
        <taxon>Larinioides</taxon>
    </lineage>
</organism>
<feature type="compositionally biased region" description="Basic and acidic residues" evidence="1">
    <location>
        <begin position="97"/>
        <end position="108"/>
    </location>
</feature>
<evidence type="ECO:0008006" key="4">
    <source>
        <dbReference type="Google" id="ProtNLM"/>
    </source>
</evidence>
<feature type="non-terminal residue" evidence="2">
    <location>
        <position position="204"/>
    </location>
</feature>